<dbReference type="eggNOG" id="COG4731">
    <property type="taxonomic scope" value="Bacteria"/>
</dbReference>
<protein>
    <recommendedName>
        <fullName evidence="2">DUF2147 domain-containing protein</fullName>
    </recommendedName>
</protein>
<dbReference type="Gene3D" id="2.40.128.520">
    <property type="match status" value="1"/>
</dbReference>
<accession>W0AAI7</accession>
<keyword evidence="1" id="KW-0732">Signal</keyword>
<dbReference type="PANTHER" id="PTHR36919">
    <property type="entry name" value="BLR1215 PROTEIN"/>
    <property type="match status" value="1"/>
</dbReference>
<dbReference type="AlphaFoldDB" id="W0AAI7"/>
<keyword evidence="4" id="KW-1185">Reference proteome</keyword>
<sequence>MPLIIRQPLAIASIMFMAVTLPARASFAQASAAAEVIGIWETEDRGMKFEMFDAGGSYSGRMLFGRRAMEADGKTFRKDSKNPDPALRGRSLQGVVFLTGFKWDARNQRWDGGSMYDGTSGRTYSARITMAKGAMELRGYMGTPMLGRTLKLHRVR</sequence>
<name>W0AAI7_9SPHN</name>
<dbReference type="HOGENOM" id="CLU_108869_2_1_5"/>
<evidence type="ECO:0000256" key="1">
    <source>
        <dbReference type="SAM" id="SignalP"/>
    </source>
</evidence>
<dbReference type="Pfam" id="PF09917">
    <property type="entry name" value="DUF2147"/>
    <property type="match status" value="1"/>
</dbReference>
<dbReference type="PANTHER" id="PTHR36919:SF2">
    <property type="entry name" value="BLL6627 PROTEIN"/>
    <property type="match status" value="1"/>
</dbReference>
<dbReference type="STRING" id="1123269.NX02_16375"/>
<dbReference type="RefSeq" id="WP_025293151.1">
    <property type="nucleotide sequence ID" value="NZ_CP006644.1"/>
</dbReference>
<feature type="chain" id="PRO_5004785247" description="DUF2147 domain-containing protein" evidence="1">
    <location>
        <begin position="26"/>
        <end position="156"/>
    </location>
</feature>
<feature type="signal peptide" evidence="1">
    <location>
        <begin position="1"/>
        <end position="25"/>
    </location>
</feature>
<gene>
    <name evidence="3" type="ORF">NX02_16375</name>
</gene>
<dbReference type="InterPro" id="IPR019223">
    <property type="entry name" value="DUF2147"/>
</dbReference>
<reference evidence="3 4" key="1">
    <citation type="submission" date="2013-07" db="EMBL/GenBank/DDBJ databases">
        <title>Completed genome of Sphingomonas sanxanigenens NX02.</title>
        <authorList>
            <person name="Ma T."/>
            <person name="Huang H."/>
            <person name="Wu M."/>
            <person name="Li X."/>
            <person name="Li G."/>
        </authorList>
    </citation>
    <scope>NUCLEOTIDE SEQUENCE [LARGE SCALE GENOMIC DNA]</scope>
    <source>
        <strain evidence="3 4">NX02</strain>
    </source>
</reference>
<proteinExistence type="predicted"/>
<dbReference type="KEGG" id="ssan:NX02_16375"/>
<dbReference type="EMBL" id="CP006644">
    <property type="protein sequence ID" value="AHE54954.1"/>
    <property type="molecule type" value="Genomic_DNA"/>
</dbReference>
<organism evidence="3 4">
    <name type="scientific">Sphingomonas sanxanigenens DSM 19645 = NX02</name>
    <dbReference type="NCBI Taxonomy" id="1123269"/>
    <lineage>
        <taxon>Bacteria</taxon>
        <taxon>Pseudomonadati</taxon>
        <taxon>Pseudomonadota</taxon>
        <taxon>Alphaproteobacteria</taxon>
        <taxon>Sphingomonadales</taxon>
        <taxon>Sphingomonadaceae</taxon>
        <taxon>Sphingomonas</taxon>
    </lineage>
</organism>
<evidence type="ECO:0000259" key="2">
    <source>
        <dbReference type="Pfam" id="PF09917"/>
    </source>
</evidence>
<dbReference type="PATRIC" id="fig|1123269.5.peg.3206"/>
<feature type="domain" description="DUF2147" evidence="2">
    <location>
        <begin position="38"/>
        <end position="154"/>
    </location>
</feature>
<evidence type="ECO:0000313" key="4">
    <source>
        <dbReference type="Proteomes" id="UP000018851"/>
    </source>
</evidence>
<dbReference type="Proteomes" id="UP000018851">
    <property type="component" value="Chromosome"/>
</dbReference>
<evidence type="ECO:0000313" key="3">
    <source>
        <dbReference type="EMBL" id="AHE54954.1"/>
    </source>
</evidence>